<dbReference type="GO" id="GO:0016747">
    <property type="term" value="F:acyltransferase activity, transferring groups other than amino-acyl groups"/>
    <property type="evidence" value="ECO:0007669"/>
    <property type="project" value="InterPro"/>
</dbReference>
<dbReference type="SUPFAM" id="SSF55729">
    <property type="entry name" value="Acyl-CoA N-acyltransferases (Nat)"/>
    <property type="match status" value="1"/>
</dbReference>
<accession>A0AB73T9Z6</accession>
<dbReference type="CDD" id="cd04301">
    <property type="entry name" value="NAT_SF"/>
    <property type="match status" value="1"/>
</dbReference>
<keyword evidence="3" id="KW-1185">Reference proteome</keyword>
<dbReference type="EMBL" id="QGGY01000001">
    <property type="protein sequence ID" value="PWJ78909.1"/>
    <property type="molecule type" value="Genomic_DNA"/>
</dbReference>
<dbReference type="Pfam" id="PF00583">
    <property type="entry name" value="Acetyltransf_1"/>
    <property type="match status" value="1"/>
</dbReference>
<evidence type="ECO:0000259" key="1">
    <source>
        <dbReference type="PROSITE" id="PS51186"/>
    </source>
</evidence>
<evidence type="ECO:0000313" key="2">
    <source>
        <dbReference type="EMBL" id="PWJ78909.1"/>
    </source>
</evidence>
<dbReference type="AlphaFoldDB" id="A0AB73T9Z6"/>
<proteinExistence type="predicted"/>
<reference evidence="2 3" key="1">
    <citation type="submission" date="2018-05" db="EMBL/GenBank/DDBJ databases">
        <authorList>
            <person name="Goeker M."/>
            <person name="Huntemann M."/>
            <person name="Clum A."/>
            <person name="Pillay M."/>
            <person name="Palaniappan K."/>
            <person name="Varghese N."/>
            <person name="Mikhailova N."/>
            <person name="Stamatis D."/>
            <person name="Reddy T."/>
            <person name="Daum C."/>
            <person name="Shapiro N."/>
            <person name="Ivanova N."/>
            <person name="Kyrpides N."/>
            <person name="Woyke T."/>
        </authorList>
    </citation>
    <scope>NUCLEOTIDE SEQUENCE [LARGE SCALE GENOMIC DNA]</scope>
    <source>
        <strain evidence="2 3">DSM 26524</strain>
    </source>
</reference>
<dbReference type="Gene3D" id="3.40.630.30">
    <property type="match status" value="1"/>
</dbReference>
<comment type="caution">
    <text evidence="2">The sequence shown here is derived from an EMBL/GenBank/DDBJ whole genome shotgun (WGS) entry which is preliminary data.</text>
</comment>
<dbReference type="RefSeq" id="WP_109624351.1">
    <property type="nucleotide sequence ID" value="NZ_JANKBI010000001.1"/>
</dbReference>
<dbReference type="PROSITE" id="PS51186">
    <property type="entry name" value="GNAT"/>
    <property type="match status" value="1"/>
</dbReference>
<dbReference type="InterPro" id="IPR016181">
    <property type="entry name" value="Acyl_CoA_acyltransferase"/>
</dbReference>
<gene>
    <name evidence="2" type="ORF">C7383_101285</name>
</gene>
<sequence>MRNDIAIRPETQKDYKDIISLVLRSFQEGTSYSDGTDIIALIEEIRVSKYYIPELSFVAELNGKIVGHFLFSHFPLSRTPKGEHIDSKSIVMLAPVSVHADYFHKHVGITMLTLGIEKVKELGFKGITVEGDFHFYNRIGFKTSSQYKIYPTSGYPMSEPRCMMCQETFEGSLEGIQGYIVYDMYCNA</sequence>
<name>A0AB73T9Z6_9FIRM</name>
<evidence type="ECO:0000313" key="3">
    <source>
        <dbReference type="Proteomes" id="UP000245412"/>
    </source>
</evidence>
<dbReference type="Proteomes" id="UP000245412">
    <property type="component" value="Unassembled WGS sequence"/>
</dbReference>
<feature type="domain" description="N-acetyltransferase" evidence="1">
    <location>
        <begin position="5"/>
        <end position="162"/>
    </location>
</feature>
<dbReference type="InterPro" id="IPR000182">
    <property type="entry name" value="GNAT_dom"/>
</dbReference>
<protein>
    <submittedName>
        <fullName evidence="2">Acetyltransferase</fullName>
    </submittedName>
</protein>
<organism evidence="2 3">
    <name type="scientific">Murimonas intestini</name>
    <dbReference type="NCBI Taxonomy" id="1337051"/>
    <lineage>
        <taxon>Bacteria</taxon>
        <taxon>Bacillati</taxon>
        <taxon>Bacillota</taxon>
        <taxon>Clostridia</taxon>
        <taxon>Lachnospirales</taxon>
        <taxon>Lachnospiraceae</taxon>
        <taxon>Murimonas</taxon>
    </lineage>
</organism>